<sequence>MFVWIDWIGCPAPAAGDASDSDNADGSAAAEAHEEASSGDATGGVPASDNAFFTPAGLIYVYGWTTVCVSAKHYDFSITVADFVARRCRRLQ</sequence>
<dbReference type="AlphaFoldDB" id="A0AAW3AAM6"/>
<dbReference type="Proteomes" id="UP001500131">
    <property type="component" value="Unassembled WGS sequence"/>
</dbReference>
<reference evidence="2 3" key="1">
    <citation type="submission" date="2024-02" db="EMBL/GenBank/DDBJ databases">
        <title>FIRST GENOME SEQUENCES OF Leishmania (Viannia) shawi, Leishmania (Viannia) lindenbergi AND Leishmania (Viannia) utingensis.</title>
        <authorList>
            <person name="Resadore F."/>
            <person name="Custodio M.G.F."/>
            <person name="Boite M.C."/>
            <person name="Cupolillo E."/>
            <person name="Ferreira G.E.M."/>
        </authorList>
    </citation>
    <scope>NUCLEOTIDE SEQUENCE [LARGE SCALE GENOMIC DNA]</scope>
    <source>
        <strain evidence="2 3">MHOM/BR/1966/M15733</strain>
    </source>
</reference>
<gene>
    <name evidence="2" type="ORF">Q4I31_005079</name>
</gene>
<feature type="region of interest" description="Disordered" evidence="1">
    <location>
        <begin position="15"/>
        <end position="45"/>
    </location>
</feature>
<evidence type="ECO:0000313" key="2">
    <source>
        <dbReference type="EMBL" id="KAL0501385.1"/>
    </source>
</evidence>
<evidence type="ECO:0000256" key="1">
    <source>
        <dbReference type="SAM" id="MobiDB-lite"/>
    </source>
</evidence>
<organism evidence="2 3">
    <name type="scientific">Leishmania lindenbergi</name>
    <dbReference type="NCBI Taxonomy" id="651832"/>
    <lineage>
        <taxon>Eukaryota</taxon>
        <taxon>Discoba</taxon>
        <taxon>Euglenozoa</taxon>
        <taxon>Kinetoplastea</taxon>
        <taxon>Metakinetoplastina</taxon>
        <taxon>Trypanosomatida</taxon>
        <taxon>Trypanosomatidae</taxon>
        <taxon>Leishmaniinae</taxon>
        <taxon>Leishmania</taxon>
    </lineage>
</organism>
<evidence type="ECO:0000313" key="3">
    <source>
        <dbReference type="Proteomes" id="UP001500131"/>
    </source>
</evidence>
<accession>A0AAW3AAM6</accession>
<dbReference type="EMBL" id="JBAMZK010000029">
    <property type="protein sequence ID" value="KAL0501385.1"/>
    <property type="molecule type" value="Genomic_DNA"/>
</dbReference>
<protein>
    <submittedName>
        <fullName evidence="2">Uncharacterized protein</fullName>
    </submittedName>
</protein>
<comment type="caution">
    <text evidence="2">The sequence shown here is derived from an EMBL/GenBank/DDBJ whole genome shotgun (WGS) entry which is preliminary data.</text>
</comment>
<keyword evidence="3" id="KW-1185">Reference proteome</keyword>
<proteinExistence type="predicted"/>
<name>A0AAW3AAM6_9TRYP</name>